<dbReference type="SUPFAM" id="SSF50692">
    <property type="entry name" value="ADC-like"/>
    <property type="match status" value="1"/>
</dbReference>
<keyword evidence="4" id="KW-0004">4Fe-4S</keyword>
<evidence type="ECO:0000256" key="3">
    <source>
        <dbReference type="ARBA" id="ARBA00010312"/>
    </source>
</evidence>
<dbReference type="PANTHER" id="PTHR43598:SF1">
    <property type="entry name" value="FORMATE DEHYDROGENASE-O MAJOR SUBUNIT"/>
    <property type="match status" value="1"/>
</dbReference>
<dbReference type="GO" id="GO:0051539">
    <property type="term" value="F:4 iron, 4 sulfur cluster binding"/>
    <property type="evidence" value="ECO:0007669"/>
    <property type="project" value="UniProtKB-KW"/>
</dbReference>
<feature type="compositionally biased region" description="Polar residues" evidence="9">
    <location>
        <begin position="1"/>
        <end position="11"/>
    </location>
</feature>
<accession>A0A1B1K133</accession>
<evidence type="ECO:0000256" key="1">
    <source>
        <dbReference type="ARBA" id="ARBA00001966"/>
    </source>
</evidence>
<dbReference type="GO" id="GO:0016491">
    <property type="term" value="F:oxidoreductase activity"/>
    <property type="evidence" value="ECO:0007669"/>
    <property type="project" value="UniProtKB-KW"/>
</dbReference>
<dbReference type="Pfam" id="PF04879">
    <property type="entry name" value="Molybdop_Fe4S4"/>
    <property type="match status" value="1"/>
</dbReference>
<keyword evidence="8" id="KW-0411">Iron-sulfur</keyword>
<evidence type="ECO:0000256" key="4">
    <source>
        <dbReference type="ARBA" id="ARBA00022485"/>
    </source>
</evidence>
<protein>
    <recommendedName>
        <fullName evidence="10">4Fe-4S Mo/W bis-MGD-type domain-containing protein</fullName>
    </recommendedName>
</protein>
<evidence type="ECO:0000256" key="2">
    <source>
        <dbReference type="ARBA" id="ARBA00004196"/>
    </source>
</evidence>
<dbReference type="GO" id="GO:0009055">
    <property type="term" value="F:electron transfer activity"/>
    <property type="evidence" value="ECO:0007669"/>
    <property type="project" value="TreeGrafter"/>
</dbReference>
<comment type="cofactor">
    <cofactor evidence="1">
        <name>[4Fe-4S] cluster</name>
        <dbReference type="ChEBI" id="CHEBI:49883"/>
    </cofactor>
</comment>
<evidence type="ECO:0000256" key="9">
    <source>
        <dbReference type="SAM" id="MobiDB-lite"/>
    </source>
</evidence>
<evidence type="ECO:0000256" key="6">
    <source>
        <dbReference type="ARBA" id="ARBA00023002"/>
    </source>
</evidence>
<keyword evidence="7" id="KW-0408">Iron</keyword>
<evidence type="ECO:0000256" key="8">
    <source>
        <dbReference type="ARBA" id="ARBA00023014"/>
    </source>
</evidence>
<dbReference type="SUPFAM" id="SSF53706">
    <property type="entry name" value="Formate dehydrogenase/DMSO reductase, domains 1-3"/>
    <property type="match status" value="1"/>
</dbReference>
<dbReference type="InterPro" id="IPR006657">
    <property type="entry name" value="MoPterin_dinucl-bd_dom"/>
</dbReference>
<dbReference type="GO" id="GO:0009061">
    <property type="term" value="P:anaerobic respiration"/>
    <property type="evidence" value="ECO:0007669"/>
    <property type="project" value="TreeGrafter"/>
</dbReference>
<dbReference type="AlphaFoldDB" id="A0A1B1K133"/>
<dbReference type="PROSITE" id="PS51669">
    <property type="entry name" value="4FE4S_MOW_BIS_MGD"/>
    <property type="match status" value="1"/>
</dbReference>
<evidence type="ECO:0000256" key="5">
    <source>
        <dbReference type="ARBA" id="ARBA00022723"/>
    </source>
</evidence>
<dbReference type="PATRIC" id="fig|37919.13.peg.1647"/>
<dbReference type="GO" id="GO:0030313">
    <property type="term" value="C:cell envelope"/>
    <property type="evidence" value="ECO:0007669"/>
    <property type="project" value="UniProtKB-SubCell"/>
</dbReference>
<feature type="region of interest" description="Disordered" evidence="9">
    <location>
        <begin position="81"/>
        <end position="106"/>
    </location>
</feature>
<evidence type="ECO:0000313" key="12">
    <source>
        <dbReference type="Proteomes" id="UP000186108"/>
    </source>
</evidence>
<reference evidence="11 12" key="1">
    <citation type="submission" date="2014-07" db="EMBL/GenBank/DDBJ databases">
        <authorList>
            <person name="Zhang J.E."/>
            <person name="Yang H."/>
            <person name="Guo J."/>
            <person name="Deng Z."/>
            <person name="Luo H."/>
            <person name="Luo M."/>
            <person name="Zhao B."/>
        </authorList>
    </citation>
    <scope>NUCLEOTIDE SEQUENCE [LARGE SCALE GENOMIC DNA]</scope>
    <source>
        <strain evidence="11 12">1CP</strain>
    </source>
</reference>
<dbReference type="Pfam" id="PF00384">
    <property type="entry name" value="Molybdopterin"/>
    <property type="match status" value="1"/>
</dbReference>
<keyword evidence="6" id="KW-0560">Oxidoreductase</keyword>
<evidence type="ECO:0000256" key="7">
    <source>
        <dbReference type="ARBA" id="ARBA00023004"/>
    </source>
</evidence>
<dbReference type="InterPro" id="IPR009010">
    <property type="entry name" value="Asp_de-COase-like_dom_sf"/>
</dbReference>
<evidence type="ECO:0000259" key="10">
    <source>
        <dbReference type="PROSITE" id="PS51669"/>
    </source>
</evidence>
<dbReference type="EMBL" id="CP009111">
    <property type="protein sequence ID" value="ANS26325.1"/>
    <property type="molecule type" value="Genomic_DNA"/>
</dbReference>
<dbReference type="Gene3D" id="2.40.40.20">
    <property type="match status" value="1"/>
</dbReference>
<dbReference type="GO" id="GO:0043546">
    <property type="term" value="F:molybdopterin cofactor binding"/>
    <property type="evidence" value="ECO:0007669"/>
    <property type="project" value="InterPro"/>
</dbReference>
<dbReference type="InterPro" id="IPR006963">
    <property type="entry name" value="Mopterin_OxRdtase_4Fe-4S_dom"/>
</dbReference>
<dbReference type="SMART" id="SM00926">
    <property type="entry name" value="Molybdop_Fe4S4"/>
    <property type="match status" value="1"/>
</dbReference>
<feature type="domain" description="4Fe-4S Mo/W bis-MGD-type" evidence="10">
    <location>
        <begin position="51"/>
        <end position="109"/>
    </location>
</feature>
<evidence type="ECO:0000313" key="11">
    <source>
        <dbReference type="EMBL" id="ANS26325.1"/>
    </source>
</evidence>
<organism evidence="11 12">
    <name type="scientific">Rhodococcus opacus</name>
    <name type="common">Nocardia opaca</name>
    <dbReference type="NCBI Taxonomy" id="37919"/>
    <lineage>
        <taxon>Bacteria</taxon>
        <taxon>Bacillati</taxon>
        <taxon>Actinomycetota</taxon>
        <taxon>Actinomycetes</taxon>
        <taxon>Mycobacteriales</taxon>
        <taxon>Nocardiaceae</taxon>
        <taxon>Rhodococcus</taxon>
    </lineage>
</organism>
<dbReference type="PANTHER" id="PTHR43598">
    <property type="entry name" value="TUNGSTEN-CONTAINING FORMYLMETHANOFURAN DEHYDROGENASE 2 SUBUNIT B"/>
    <property type="match status" value="1"/>
</dbReference>
<dbReference type="InterPro" id="IPR006656">
    <property type="entry name" value="Mopterin_OxRdtase"/>
</dbReference>
<feature type="region of interest" description="Disordered" evidence="9">
    <location>
        <begin position="637"/>
        <end position="657"/>
    </location>
</feature>
<dbReference type="Gene3D" id="3.40.228.10">
    <property type="entry name" value="Dimethylsulfoxide Reductase, domain 2"/>
    <property type="match status" value="1"/>
</dbReference>
<dbReference type="Pfam" id="PF01568">
    <property type="entry name" value="Molydop_binding"/>
    <property type="match status" value="1"/>
</dbReference>
<dbReference type="Proteomes" id="UP000186108">
    <property type="component" value="Chromosome"/>
</dbReference>
<dbReference type="GO" id="GO:0030151">
    <property type="term" value="F:molybdenum ion binding"/>
    <property type="evidence" value="ECO:0007669"/>
    <property type="project" value="TreeGrafter"/>
</dbReference>
<feature type="region of interest" description="Disordered" evidence="9">
    <location>
        <begin position="919"/>
        <end position="955"/>
    </location>
</feature>
<comment type="similarity">
    <text evidence="3">Belongs to the prokaryotic molybdopterin-containing oxidoreductase family.</text>
</comment>
<dbReference type="Gene3D" id="3.40.50.740">
    <property type="match status" value="1"/>
</dbReference>
<dbReference type="RefSeq" id="WP_065489721.1">
    <property type="nucleotide sequence ID" value="NZ_CP009111.1"/>
</dbReference>
<proteinExistence type="inferred from homology"/>
<name>A0A1B1K133_RHOOP</name>
<comment type="subcellular location">
    <subcellularLocation>
        <location evidence="2">Cell envelope</location>
    </subcellularLocation>
</comment>
<sequence length="955" mass="107411">MTAETNRTPASTPMPGERTHERLRNFPPVENWDHHVEYDAKAHPRKVPHEYMLVPTTCFNCESACGLLAYVDKSDMSIKRVEGNPAHPGSRGRNCAKGPATINQVNDPERILHPLKRVGTRGSGRWDRVSWDDALDDIAARIRAAIVEDRRDEVMYHVGRPGEDGFAERFLLAWGVDGHNSHTNICSAGARLGYSLWGGYDRPSPDYANAKVILLISSHLEAGHYFNPHAQRIMEGKIEGGATVVVLDPRLSNTASHADLWIAPWPGSEAAILLAVAAYLLRTGQIDRAFIRRWVNWSTYMTRRHPEHPADDFDQFIRALTEDYAGYTFAYAAQEAQVPEEQIAELARIVATAGTALSAHVWRAAASGNLGGWQVSRALFFLNVLTGSVGTKGGTSPNGWDKIIAHGPNVPEGHQSWNEMIWPAEFPLSTNEMSILLPHLLEDGRGKLSMYFSRVYNPVWTNPDGFSWLKALTDEQLVGCHVALTPTWSETATFADYVLPMGHSTERHDTQSYEQYAGKWLGFRQPVTRVAMEKMGRLVSDSRESNPGEVWEENEFWFELSWRIDPDGSLGIRKYFESPYRPGEKVTVDEYYRWVFENSVPGLPQAAADQGLTPLQYMRKYGVFEVAKDAYRLDERPLSDAETEGATPDGNGVLRKPVTLDSTPPLVGEAGAVGVVHTDGSRTAGWLTPSRKLELFSDTMVDFGWEEYATPGYIESHVSYRSIDQANNEIVLMPTFRLPTLVHTRSGNAKYLNEISNTHPLWMNSVDAGRFGVGTGDLVRVNTEIGYFVARVWSTEAIRPGVMGLSHHMGRWRTSENAGSRWVMGLVDLGNDGNGVWRLRYKEGVKPFHSDDPDSDRIYWDDPGVHQNLAFAVHPDPVSGMHCWHQKVRVERAHVDDRYGDVVVDTQRSREVYRAWMDNTRPGPSRSGLRRPEFMMRPVKPRRRAFRSPDAEERP</sequence>
<dbReference type="Gene3D" id="3.30.2070.10">
    <property type="entry name" value="Formate dehydrogenase/DMSO reductase"/>
    <property type="match status" value="1"/>
</dbReference>
<gene>
    <name evidence="11" type="ORF">R1CP_08020</name>
</gene>
<keyword evidence="5" id="KW-0479">Metal-binding</keyword>
<dbReference type="Gene3D" id="2.20.25.90">
    <property type="entry name" value="ADC-like domains"/>
    <property type="match status" value="1"/>
</dbReference>
<feature type="region of interest" description="Disordered" evidence="9">
    <location>
        <begin position="1"/>
        <end position="21"/>
    </location>
</feature>